<evidence type="ECO:0000313" key="3">
    <source>
        <dbReference type="EMBL" id="RKH06537.1"/>
    </source>
</evidence>
<feature type="region of interest" description="Disordered" evidence="1">
    <location>
        <begin position="168"/>
        <end position="189"/>
    </location>
</feature>
<proteinExistence type="predicted"/>
<name>A0A3A8KGT1_9BACT</name>
<dbReference type="NCBIfam" id="NF041894">
    <property type="entry name" value="MXAN_6652_fam"/>
    <property type="match status" value="1"/>
</dbReference>
<feature type="chain" id="PRO_5017456267" description="Cytochrome c domain-containing protein" evidence="2">
    <location>
        <begin position="29"/>
        <end position="214"/>
    </location>
</feature>
<dbReference type="OrthoDB" id="5512010at2"/>
<reference evidence="4" key="1">
    <citation type="submission" date="2018-09" db="EMBL/GenBank/DDBJ databases">
        <authorList>
            <person name="Livingstone P.G."/>
            <person name="Whitworth D.E."/>
        </authorList>
    </citation>
    <scope>NUCLEOTIDE SEQUENCE [LARGE SCALE GENOMIC DNA]</scope>
    <source>
        <strain evidence="4">CA043D</strain>
    </source>
</reference>
<feature type="signal peptide" evidence="2">
    <location>
        <begin position="1"/>
        <end position="28"/>
    </location>
</feature>
<accession>A0A3A8KGT1</accession>
<dbReference type="NCBIfam" id="TIGR03901">
    <property type="entry name" value="MYXO-CTERM"/>
    <property type="match status" value="1"/>
</dbReference>
<evidence type="ECO:0008006" key="5">
    <source>
        <dbReference type="Google" id="ProtNLM"/>
    </source>
</evidence>
<keyword evidence="4" id="KW-1185">Reference proteome</keyword>
<organism evidence="3 4">
    <name type="scientific">Corallococcus carmarthensis</name>
    <dbReference type="NCBI Taxonomy" id="2316728"/>
    <lineage>
        <taxon>Bacteria</taxon>
        <taxon>Pseudomonadati</taxon>
        <taxon>Myxococcota</taxon>
        <taxon>Myxococcia</taxon>
        <taxon>Myxococcales</taxon>
        <taxon>Cystobacterineae</taxon>
        <taxon>Myxococcaceae</taxon>
        <taxon>Corallococcus</taxon>
    </lineage>
</organism>
<evidence type="ECO:0000313" key="4">
    <source>
        <dbReference type="Proteomes" id="UP000268313"/>
    </source>
</evidence>
<comment type="caution">
    <text evidence="3">The sequence shown here is derived from an EMBL/GenBank/DDBJ whole genome shotgun (WGS) entry which is preliminary data.</text>
</comment>
<gene>
    <name evidence="3" type="ORF">D7X32_04985</name>
</gene>
<dbReference type="EMBL" id="RAWE01000010">
    <property type="protein sequence ID" value="RKH06537.1"/>
    <property type="molecule type" value="Genomic_DNA"/>
</dbReference>
<dbReference type="RefSeq" id="WP_120601345.1">
    <property type="nucleotide sequence ID" value="NZ_RAWE01000010.1"/>
</dbReference>
<protein>
    <recommendedName>
        <fullName evidence="5">Cytochrome c domain-containing protein</fullName>
    </recommendedName>
</protein>
<keyword evidence="2" id="KW-0732">Signal</keyword>
<dbReference type="NCBIfam" id="NF041895">
    <property type="entry name" value="choice_anch_V"/>
    <property type="match status" value="1"/>
</dbReference>
<evidence type="ECO:0000256" key="1">
    <source>
        <dbReference type="SAM" id="MobiDB-lite"/>
    </source>
</evidence>
<dbReference type="InterPro" id="IPR024038">
    <property type="entry name" value="MYXO-CTERM"/>
</dbReference>
<sequence>MYGNSMRQWVRGAGVVVIAMLGATPAFATSTGISGNSGKDTQTCNTCHNGGTAPTVEIEGPSTLEKGATGQYTFIIRGGAAMTGGVGIAVDNTEASLQAGTGMKKLGAELSHSAPQAFTGTELRFNFSLVAPATDVTLNLFGAGNSANADQKSSGDRAAATKLSIKVGNGTPVVEDPGPDDGDDSGGCTAASSAPVWALALAGLPLTVRRRRRS</sequence>
<dbReference type="AlphaFoldDB" id="A0A3A8KGT1"/>
<evidence type="ECO:0000256" key="2">
    <source>
        <dbReference type="SAM" id="SignalP"/>
    </source>
</evidence>
<dbReference type="Proteomes" id="UP000268313">
    <property type="component" value="Unassembled WGS sequence"/>
</dbReference>